<dbReference type="RefSeq" id="WP_229725193.1">
    <property type="nucleotide sequence ID" value="NZ_BMGR01000007.1"/>
</dbReference>
<keyword evidence="3 4" id="KW-0732">Signal</keyword>
<comment type="similarity">
    <text evidence="1">Belongs to the bacterial solute-binding protein 1 family.</text>
</comment>
<dbReference type="PROSITE" id="PS51257">
    <property type="entry name" value="PROKAR_LIPOPROTEIN"/>
    <property type="match status" value="1"/>
</dbReference>
<protein>
    <submittedName>
        <fullName evidence="5">ABC transporter substrate-binding protein</fullName>
    </submittedName>
</protein>
<evidence type="ECO:0000256" key="2">
    <source>
        <dbReference type="ARBA" id="ARBA00022448"/>
    </source>
</evidence>
<comment type="caution">
    <text evidence="5">The sequence shown here is derived from an EMBL/GenBank/DDBJ whole genome shotgun (WGS) entry which is preliminary data.</text>
</comment>
<evidence type="ECO:0000256" key="3">
    <source>
        <dbReference type="ARBA" id="ARBA00022729"/>
    </source>
</evidence>
<keyword evidence="6" id="KW-1185">Reference proteome</keyword>
<dbReference type="AlphaFoldDB" id="A0A917D198"/>
<dbReference type="Proteomes" id="UP000644756">
    <property type="component" value="Unassembled WGS sequence"/>
</dbReference>
<reference evidence="5" key="1">
    <citation type="journal article" date="2014" name="Int. J. Syst. Evol. Microbiol.">
        <title>Complete genome sequence of Corynebacterium casei LMG S-19264T (=DSM 44701T), isolated from a smear-ripened cheese.</title>
        <authorList>
            <consortium name="US DOE Joint Genome Institute (JGI-PGF)"/>
            <person name="Walter F."/>
            <person name="Albersmeier A."/>
            <person name="Kalinowski J."/>
            <person name="Ruckert C."/>
        </authorList>
    </citation>
    <scope>NUCLEOTIDE SEQUENCE</scope>
    <source>
        <strain evidence="5">CGMCC 1.12987</strain>
    </source>
</reference>
<evidence type="ECO:0000256" key="4">
    <source>
        <dbReference type="SAM" id="SignalP"/>
    </source>
</evidence>
<dbReference type="Pfam" id="PF01547">
    <property type="entry name" value="SBP_bac_1"/>
    <property type="match status" value="1"/>
</dbReference>
<accession>A0A917D198</accession>
<dbReference type="InterPro" id="IPR006059">
    <property type="entry name" value="SBP"/>
</dbReference>
<dbReference type="PANTHER" id="PTHR43649">
    <property type="entry name" value="ARABINOSE-BINDING PROTEIN-RELATED"/>
    <property type="match status" value="1"/>
</dbReference>
<dbReference type="SUPFAM" id="SSF53850">
    <property type="entry name" value="Periplasmic binding protein-like II"/>
    <property type="match status" value="1"/>
</dbReference>
<reference evidence="5" key="2">
    <citation type="submission" date="2020-09" db="EMBL/GenBank/DDBJ databases">
        <authorList>
            <person name="Sun Q."/>
            <person name="Zhou Y."/>
        </authorList>
    </citation>
    <scope>NUCLEOTIDE SEQUENCE</scope>
    <source>
        <strain evidence="5">CGMCC 1.12987</strain>
    </source>
</reference>
<evidence type="ECO:0000313" key="6">
    <source>
        <dbReference type="Proteomes" id="UP000644756"/>
    </source>
</evidence>
<sequence length="484" mass="53445">MKKLKMVLMISLSMLILLTACSNNSPEPASEAAGNNQSAAGAADKPEELKVLYATVEAGSEAIIDAAKAYEQQSGIKISVDTFPYNNLQEKVFSELAQKSDYYDLIAIDTPWVPKIIQHIEPMTSYIQNTKSPELLQLDDFIAKAFLDTSVFKADAPQQNPPQMDTIDLDKIVSEGFDIWSLPIQSNVLTVSYRKDLFNNEENKAQFQQQYNRELAVPQTLDEYLDIAKFFTRDTDGDGKIDLYGTTLMGKKHEANFVDFKSFLSDFGGSIFDDNLVPVFNNEAGVKALETYGSWVSEHKVTPPGVLTYTWDEVATVFGSGQVAMGMNYHDMKLDPKVEGGDTGYFVFPGVENGGEIVRGPHFGSWGIGISKYSNNKQAAYELAEALTSPDVQKGYLNFKQHVTRNSAYVAAEALPDALSKEYYQVLGESLKVGVGRPRITNYDQVSEAVQIAVSEYLSGKKDAKQALDDGAKQVQSLMEQAGY</sequence>
<gene>
    <name evidence="5" type="ORF">GCM10010916_23770</name>
</gene>
<dbReference type="InterPro" id="IPR050490">
    <property type="entry name" value="Bact_solute-bd_prot1"/>
</dbReference>
<dbReference type="EMBL" id="BMGR01000007">
    <property type="protein sequence ID" value="GGG05998.1"/>
    <property type="molecule type" value="Genomic_DNA"/>
</dbReference>
<feature type="signal peptide" evidence="4">
    <location>
        <begin position="1"/>
        <end position="22"/>
    </location>
</feature>
<evidence type="ECO:0000313" key="5">
    <source>
        <dbReference type="EMBL" id="GGG05998.1"/>
    </source>
</evidence>
<proteinExistence type="inferred from homology"/>
<feature type="chain" id="PRO_5039149783" evidence="4">
    <location>
        <begin position="23"/>
        <end position="484"/>
    </location>
</feature>
<dbReference type="Gene3D" id="3.40.190.10">
    <property type="entry name" value="Periplasmic binding protein-like II"/>
    <property type="match status" value="2"/>
</dbReference>
<evidence type="ECO:0000256" key="1">
    <source>
        <dbReference type="ARBA" id="ARBA00008520"/>
    </source>
</evidence>
<dbReference type="PANTHER" id="PTHR43649:SF34">
    <property type="entry name" value="ABC TRANSPORTER PERIPLASMIC-BINDING PROTEIN YCJN-RELATED"/>
    <property type="match status" value="1"/>
</dbReference>
<name>A0A917D198_9BACL</name>
<keyword evidence="2" id="KW-0813">Transport</keyword>
<organism evidence="5 6">
    <name type="scientific">Paenibacillus abyssi</name>
    <dbReference type="NCBI Taxonomy" id="1340531"/>
    <lineage>
        <taxon>Bacteria</taxon>
        <taxon>Bacillati</taxon>
        <taxon>Bacillota</taxon>
        <taxon>Bacilli</taxon>
        <taxon>Bacillales</taxon>
        <taxon>Paenibacillaceae</taxon>
        <taxon>Paenibacillus</taxon>
    </lineage>
</organism>